<keyword evidence="1" id="KW-0723">Serine/threonine-protein kinase</keyword>
<dbReference type="AlphaFoldDB" id="A0A8W8KA71"/>
<dbReference type="GO" id="GO:0005524">
    <property type="term" value="F:ATP binding"/>
    <property type="evidence" value="ECO:0007669"/>
    <property type="project" value="InterPro"/>
</dbReference>
<proteinExistence type="predicted"/>
<dbReference type="EnsemblMetazoa" id="G22330.1">
    <property type="protein sequence ID" value="G22330.1:cds"/>
    <property type="gene ID" value="G22330"/>
</dbReference>
<dbReference type="Pfam" id="PF02816">
    <property type="entry name" value="Alpha_kinase"/>
    <property type="match status" value="1"/>
</dbReference>
<sequence length="260" mass="29103">MENGTLSSVKFSGCKCRKTASFDFKLKKRGKKFNVYKGRMHSCCADIQYAAVKARANEKGSSSDLFDYVIALEAAINIALRFSKCFKNILTVQFPELHLAVMDNVSVFNKLFSKGSRALSSEEYVLFEPYIKDLKYFVTAEGIVTDACPVVIQELCHFSYHESNGMNVLRGLRGAWEKNGKSFRLASPSTKYFVEKCTESEIPRAINNFFQTHRCTAVCEKWLVPNQKQGAPAAMDISTSGACGPVMELPPSYSYIVESH</sequence>
<evidence type="ECO:0000256" key="2">
    <source>
        <dbReference type="ARBA" id="ARBA00022679"/>
    </source>
</evidence>
<dbReference type="OMA" id="SSCEANW"/>
<dbReference type="EnsemblMetazoa" id="G22330.4">
    <property type="protein sequence ID" value="G22330.4:cds"/>
    <property type="gene ID" value="G22330"/>
</dbReference>
<accession>A0A8W8KA71</accession>
<dbReference type="OrthoDB" id="301415at2759"/>
<evidence type="ECO:0000313" key="6">
    <source>
        <dbReference type="Proteomes" id="UP000005408"/>
    </source>
</evidence>
<keyword evidence="3" id="KW-0418">Kinase</keyword>
<dbReference type="GO" id="GO:0004674">
    <property type="term" value="F:protein serine/threonine kinase activity"/>
    <property type="evidence" value="ECO:0007669"/>
    <property type="project" value="UniProtKB-KW"/>
</dbReference>
<dbReference type="Proteomes" id="UP000005408">
    <property type="component" value="Unassembled WGS sequence"/>
</dbReference>
<evidence type="ECO:0000259" key="4">
    <source>
        <dbReference type="Pfam" id="PF02816"/>
    </source>
</evidence>
<name>A0A8W8KA71_MAGGI</name>
<protein>
    <recommendedName>
        <fullName evidence="4">Alpha-type protein kinase domain-containing protein</fullName>
    </recommendedName>
</protein>
<evidence type="ECO:0000256" key="3">
    <source>
        <dbReference type="ARBA" id="ARBA00022777"/>
    </source>
</evidence>
<dbReference type="SUPFAM" id="SSF56112">
    <property type="entry name" value="Protein kinase-like (PK-like)"/>
    <property type="match status" value="1"/>
</dbReference>
<evidence type="ECO:0000313" key="5">
    <source>
        <dbReference type="EnsemblMetazoa" id="G22330.3:cds"/>
    </source>
</evidence>
<feature type="domain" description="Alpha-type protein kinase" evidence="4">
    <location>
        <begin position="29"/>
        <end position="219"/>
    </location>
</feature>
<dbReference type="EnsemblMetazoa" id="G22330.3">
    <property type="protein sequence ID" value="G22330.3:cds"/>
    <property type="gene ID" value="G22330"/>
</dbReference>
<dbReference type="Gene3D" id="3.20.200.10">
    <property type="entry name" value="MHCK/EF2 kinase"/>
    <property type="match status" value="1"/>
</dbReference>
<evidence type="ECO:0000256" key="1">
    <source>
        <dbReference type="ARBA" id="ARBA00022527"/>
    </source>
</evidence>
<dbReference type="InterPro" id="IPR004166">
    <property type="entry name" value="a-kinase_dom"/>
</dbReference>
<reference evidence="5" key="1">
    <citation type="submission" date="2022-08" db="UniProtKB">
        <authorList>
            <consortium name="EnsemblMetazoa"/>
        </authorList>
    </citation>
    <scope>IDENTIFICATION</scope>
    <source>
        <strain evidence="5">05x7-T-G4-1.051#20</strain>
    </source>
</reference>
<dbReference type="InterPro" id="IPR011009">
    <property type="entry name" value="Kinase-like_dom_sf"/>
</dbReference>
<organism evidence="5 6">
    <name type="scientific">Magallana gigas</name>
    <name type="common">Pacific oyster</name>
    <name type="synonym">Crassostrea gigas</name>
    <dbReference type="NCBI Taxonomy" id="29159"/>
    <lineage>
        <taxon>Eukaryota</taxon>
        <taxon>Metazoa</taxon>
        <taxon>Spiralia</taxon>
        <taxon>Lophotrochozoa</taxon>
        <taxon>Mollusca</taxon>
        <taxon>Bivalvia</taxon>
        <taxon>Autobranchia</taxon>
        <taxon>Pteriomorphia</taxon>
        <taxon>Ostreida</taxon>
        <taxon>Ostreoidea</taxon>
        <taxon>Ostreidae</taxon>
        <taxon>Magallana</taxon>
    </lineage>
</organism>
<keyword evidence="6" id="KW-1185">Reference proteome</keyword>
<keyword evidence="2" id="KW-0808">Transferase</keyword>